<keyword evidence="3" id="KW-1185">Reference proteome</keyword>
<evidence type="ECO:0000256" key="1">
    <source>
        <dbReference type="SAM" id="Phobius"/>
    </source>
</evidence>
<comment type="caution">
    <text evidence="2">The sequence shown here is derived from an EMBL/GenBank/DDBJ whole genome shotgun (WGS) entry which is preliminary data.</text>
</comment>
<evidence type="ECO:0000313" key="3">
    <source>
        <dbReference type="Proteomes" id="UP001461498"/>
    </source>
</evidence>
<sequence>MHLQALYRSYSVKQRRPFLKCFLAVSLLYDLYCLIVPLEQDLLNRGLTTFFAGANLCLLGVSFKARRRFIWTTLPHLAWHAANLQILARMFLGQDLTPRDDLGWVLVIEYLIYVTLPLNLRYCLILAIGTFATYVVCLIGLMRSDGNLEYQLLASLACAQLKMDECTKPVRSSRKASS</sequence>
<evidence type="ECO:0000313" key="2">
    <source>
        <dbReference type="EMBL" id="KAK9509992.1"/>
    </source>
</evidence>
<feature type="transmembrane region" description="Helical" evidence="1">
    <location>
        <begin position="122"/>
        <end position="142"/>
    </location>
</feature>
<keyword evidence="1" id="KW-0472">Membrane</keyword>
<accession>A0AAW1DHI3</accession>
<feature type="transmembrane region" description="Helical" evidence="1">
    <location>
        <begin position="21"/>
        <end position="38"/>
    </location>
</feature>
<dbReference type="EMBL" id="JAPXFL010000002">
    <property type="protein sequence ID" value="KAK9509992.1"/>
    <property type="molecule type" value="Genomic_DNA"/>
</dbReference>
<protein>
    <submittedName>
        <fullName evidence="2">Uncharacterized protein</fullName>
    </submittedName>
</protein>
<dbReference type="Proteomes" id="UP001461498">
    <property type="component" value="Unassembled WGS sequence"/>
</dbReference>
<organism evidence="2 3">
    <name type="scientific">Rhynocoris fuscipes</name>
    <dbReference type="NCBI Taxonomy" id="488301"/>
    <lineage>
        <taxon>Eukaryota</taxon>
        <taxon>Metazoa</taxon>
        <taxon>Ecdysozoa</taxon>
        <taxon>Arthropoda</taxon>
        <taxon>Hexapoda</taxon>
        <taxon>Insecta</taxon>
        <taxon>Pterygota</taxon>
        <taxon>Neoptera</taxon>
        <taxon>Paraneoptera</taxon>
        <taxon>Hemiptera</taxon>
        <taxon>Heteroptera</taxon>
        <taxon>Panheteroptera</taxon>
        <taxon>Cimicomorpha</taxon>
        <taxon>Reduviidae</taxon>
        <taxon>Harpactorinae</taxon>
        <taxon>Harpactorini</taxon>
        <taxon>Rhynocoris</taxon>
    </lineage>
</organism>
<keyword evidence="1" id="KW-0812">Transmembrane</keyword>
<feature type="transmembrane region" description="Helical" evidence="1">
    <location>
        <begin position="44"/>
        <end position="63"/>
    </location>
</feature>
<dbReference type="AlphaFoldDB" id="A0AAW1DHI3"/>
<reference evidence="2 3" key="1">
    <citation type="submission" date="2022-12" db="EMBL/GenBank/DDBJ databases">
        <title>Chromosome-level genome assembly of true bugs.</title>
        <authorList>
            <person name="Ma L."/>
            <person name="Li H."/>
        </authorList>
    </citation>
    <scope>NUCLEOTIDE SEQUENCE [LARGE SCALE GENOMIC DNA]</scope>
    <source>
        <strain evidence="2">Lab_2022b</strain>
    </source>
</reference>
<proteinExistence type="predicted"/>
<keyword evidence="1" id="KW-1133">Transmembrane helix</keyword>
<name>A0AAW1DHI3_9HEMI</name>
<gene>
    <name evidence="2" type="ORF">O3M35_004871</name>
</gene>